<geneLocation type="plasmid" evidence="1">
    <name>pNDM-TJ03</name>
</geneLocation>
<accession>A0A345WYI8</accession>
<proteinExistence type="predicted"/>
<protein>
    <submittedName>
        <fullName evidence="1">Uncharacterized protein</fullName>
    </submittedName>
</protein>
<dbReference type="AlphaFoldDB" id="A0A345WYI8"/>
<organism evidence="1">
    <name type="scientific">Klebsiella pneumoniae</name>
    <dbReference type="NCBI Taxonomy" id="573"/>
    <lineage>
        <taxon>Bacteria</taxon>
        <taxon>Pseudomonadati</taxon>
        <taxon>Pseudomonadota</taxon>
        <taxon>Gammaproteobacteria</taxon>
        <taxon>Enterobacterales</taxon>
        <taxon>Enterobacteriaceae</taxon>
        <taxon>Klebsiella/Raoultella group</taxon>
        <taxon>Klebsiella</taxon>
        <taxon>Klebsiella pneumoniae complex</taxon>
    </lineage>
</organism>
<evidence type="ECO:0000313" key="1">
    <source>
        <dbReference type="EMBL" id="AXJ98741.1"/>
    </source>
</evidence>
<keyword evidence="1" id="KW-0614">Plasmid</keyword>
<reference evidence="1" key="1">
    <citation type="submission" date="2018-01" db="EMBL/GenBank/DDBJ databases">
        <title>Complete sequencing of a NDM-1 plasmid.</title>
        <authorList>
            <person name="Dong D."/>
            <person name="Jia N."/>
            <person name="Zhang H."/>
            <person name="Zhao H."/>
            <person name="Liu Z."/>
            <person name="Zhu Y."/>
        </authorList>
    </citation>
    <scope>NUCLEOTIDE SEQUENCE</scope>
    <source>
        <strain evidence="1">TJ03</strain>
        <plasmid evidence="1">pNDM-TJ03</plasmid>
    </source>
</reference>
<sequence>MVGRTVKEFSGVVQQLVKDQEYHKRTTDVPQAFQDEKKPPF</sequence>
<name>A0A345WYI8_KLEPN</name>
<dbReference type="EMBL" id="MG845201">
    <property type="protein sequence ID" value="AXJ98741.1"/>
    <property type="molecule type" value="Genomic_DNA"/>
</dbReference>